<comment type="caution">
    <text evidence="1">The sequence shown here is derived from an EMBL/GenBank/DDBJ whole genome shotgun (WGS) entry which is preliminary data.</text>
</comment>
<keyword evidence="2" id="KW-1185">Reference proteome</keyword>
<reference evidence="1" key="1">
    <citation type="submission" date="2020-11" db="EMBL/GenBank/DDBJ databases">
        <authorList>
            <person name="Whitehead M."/>
        </authorList>
    </citation>
    <scope>NUCLEOTIDE SEQUENCE</scope>
    <source>
        <strain evidence="1">EGII</strain>
    </source>
</reference>
<feature type="non-terminal residue" evidence="1">
    <location>
        <position position="81"/>
    </location>
</feature>
<accession>A0A811US68</accession>
<evidence type="ECO:0000313" key="2">
    <source>
        <dbReference type="Proteomes" id="UP000606786"/>
    </source>
</evidence>
<organism evidence="1 2">
    <name type="scientific">Ceratitis capitata</name>
    <name type="common">Mediterranean fruit fly</name>
    <name type="synonym">Tephritis capitata</name>
    <dbReference type="NCBI Taxonomy" id="7213"/>
    <lineage>
        <taxon>Eukaryota</taxon>
        <taxon>Metazoa</taxon>
        <taxon>Ecdysozoa</taxon>
        <taxon>Arthropoda</taxon>
        <taxon>Hexapoda</taxon>
        <taxon>Insecta</taxon>
        <taxon>Pterygota</taxon>
        <taxon>Neoptera</taxon>
        <taxon>Endopterygota</taxon>
        <taxon>Diptera</taxon>
        <taxon>Brachycera</taxon>
        <taxon>Muscomorpha</taxon>
        <taxon>Tephritoidea</taxon>
        <taxon>Tephritidae</taxon>
        <taxon>Ceratitis</taxon>
        <taxon>Ceratitis</taxon>
    </lineage>
</organism>
<proteinExistence type="predicted"/>
<dbReference type="AlphaFoldDB" id="A0A811US68"/>
<feature type="non-terminal residue" evidence="1">
    <location>
        <position position="1"/>
    </location>
</feature>
<name>A0A811US68_CERCA</name>
<sequence length="81" mass="9361">ECAGAQLVDALLITNADKNAAYEMRRMGERGKRPKFCNISYSGYLKQTKNPCNMVHYGGRTPQHNRDFSTFLRFAQWKTRT</sequence>
<evidence type="ECO:0000313" key="1">
    <source>
        <dbReference type="EMBL" id="CAD7000607.1"/>
    </source>
</evidence>
<gene>
    <name evidence="1" type="ORF">CCAP1982_LOCUS9081</name>
</gene>
<dbReference type="Proteomes" id="UP000606786">
    <property type="component" value="Unassembled WGS sequence"/>
</dbReference>
<protein>
    <submittedName>
        <fullName evidence="1">(Mediterranean fruit fly) hypothetical protein</fullName>
    </submittedName>
</protein>
<dbReference type="EMBL" id="CAJHJT010000012">
    <property type="protein sequence ID" value="CAD7000607.1"/>
    <property type="molecule type" value="Genomic_DNA"/>
</dbReference>